<dbReference type="AlphaFoldDB" id="A0A3G8ZTR8"/>
<reference evidence="1 2" key="1">
    <citation type="submission" date="2018-11" db="EMBL/GenBank/DDBJ databases">
        <authorList>
            <person name="Da X."/>
        </authorList>
    </citation>
    <scope>NUCLEOTIDE SEQUENCE [LARGE SCALE GENOMIC DNA]</scope>
    <source>
        <strain evidence="1 2">S14-144</strain>
    </source>
</reference>
<evidence type="ECO:0000313" key="1">
    <source>
        <dbReference type="EMBL" id="AZI57191.1"/>
    </source>
</evidence>
<name>A0A3G8ZTR8_9ACTN</name>
<evidence type="ECO:0000313" key="2">
    <source>
        <dbReference type="Proteomes" id="UP000268084"/>
    </source>
</evidence>
<sequence length="185" mass="20554">MPEIMTDALRDAMAQLSLDQERVTAILVEVANQARAAKDHPAASDALARMGATLGVELDIPSNGKMDHDRAVQIVQVHTGFPLSEVAMRNELTVSDLLQMCAAQQLLSYRVDDTFRMPRFQFDDYGVLLPGIRELIKTLPDTINPMALSNFLIEPRPELGYLTPRQWLLNGSDTEILVRIVGVLL</sequence>
<dbReference type="RefSeq" id="WP_124797876.1">
    <property type="nucleotide sequence ID" value="NZ_CP034170.1"/>
</dbReference>
<evidence type="ECO:0008006" key="3">
    <source>
        <dbReference type="Google" id="ProtNLM"/>
    </source>
</evidence>
<organism evidence="1 2">
    <name type="scientific">Nakamurella antarctica</name>
    <dbReference type="NCBI Taxonomy" id="1902245"/>
    <lineage>
        <taxon>Bacteria</taxon>
        <taxon>Bacillati</taxon>
        <taxon>Actinomycetota</taxon>
        <taxon>Actinomycetes</taxon>
        <taxon>Nakamurellales</taxon>
        <taxon>Nakamurellaceae</taxon>
        <taxon>Nakamurella</taxon>
    </lineage>
</organism>
<gene>
    <name evidence="1" type="ORF">EH165_02485</name>
</gene>
<dbReference type="EMBL" id="CP034170">
    <property type="protein sequence ID" value="AZI57191.1"/>
    <property type="molecule type" value="Genomic_DNA"/>
</dbReference>
<reference evidence="1 2" key="2">
    <citation type="submission" date="2018-12" db="EMBL/GenBank/DDBJ databases">
        <title>Nakamurella antarcticus sp. nov., isolated from Antarctica South Shetland Islands soil.</title>
        <authorList>
            <person name="Peng F."/>
        </authorList>
    </citation>
    <scope>NUCLEOTIDE SEQUENCE [LARGE SCALE GENOMIC DNA]</scope>
    <source>
        <strain evidence="1 2">S14-144</strain>
    </source>
</reference>
<keyword evidence="2" id="KW-1185">Reference proteome</keyword>
<dbReference type="OrthoDB" id="511178at2"/>
<accession>A0A3G8ZTR8</accession>
<protein>
    <recommendedName>
        <fullName evidence="3">Antitoxin Xre/MbcA/ParS-like toxin-binding domain-containing protein</fullName>
    </recommendedName>
</protein>
<dbReference type="KEGG" id="nak:EH165_02485"/>
<proteinExistence type="predicted"/>
<dbReference type="Proteomes" id="UP000268084">
    <property type="component" value="Chromosome"/>
</dbReference>